<feature type="active site" evidence="3">
    <location>
        <position position="249"/>
    </location>
</feature>
<dbReference type="PANTHER" id="PTHR48081:SF26">
    <property type="entry name" value="ALPHA_BETA HYDROLASE FOLD-3 DOMAIN-CONTAINING PROTEIN"/>
    <property type="match status" value="1"/>
</dbReference>
<reference evidence="6" key="1">
    <citation type="submission" date="2022-07" db="EMBL/GenBank/DDBJ databases">
        <title>Genome Sequence of Leucocoprinus birnbaumii.</title>
        <authorList>
            <person name="Buettner E."/>
        </authorList>
    </citation>
    <scope>NUCLEOTIDE SEQUENCE</scope>
    <source>
        <strain evidence="6">VT141</strain>
    </source>
</reference>
<evidence type="ECO:0000313" key="6">
    <source>
        <dbReference type="EMBL" id="KAJ3563135.1"/>
    </source>
</evidence>
<dbReference type="PANTHER" id="PTHR48081">
    <property type="entry name" value="AB HYDROLASE SUPERFAMILY PROTEIN C4A8.06C"/>
    <property type="match status" value="1"/>
</dbReference>
<keyword evidence="2" id="KW-0378">Hydrolase</keyword>
<evidence type="ECO:0000256" key="2">
    <source>
        <dbReference type="ARBA" id="ARBA00022801"/>
    </source>
</evidence>
<evidence type="ECO:0000259" key="5">
    <source>
        <dbReference type="Pfam" id="PF07859"/>
    </source>
</evidence>
<evidence type="ECO:0000256" key="4">
    <source>
        <dbReference type="SAM" id="Phobius"/>
    </source>
</evidence>
<evidence type="ECO:0000313" key="7">
    <source>
        <dbReference type="Proteomes" id="UP001213000"/>
    </source>
</evidence>
<comment type="similarity">
    <text evidence="1">Belongs to the 'GDXG' lipolytic enzyme family.</text>
</comment>
<keyword evidence="7" id="KW-1185">Reference proteome</keyword>
<sequence>MITTASERHAALSATPNSNATQTMFEFRRQPFKALYLLYAAIAILFIRLPYWLIISALPWTRPRRSWPMSRALIVHAMNAVVDVLYATSATEEISPEKDAAAPEKTGFVWVEAVPDHLVQGDVAAMARVNNVVPVKVWGYWLGKRTADGKYGQKAALSERVLYHLHGGGYTRGTGSPKSPTAAVPQGILDQCAGFVDRAFCVDYRLSSAPPFTPRNPFPAALIDALSGYLYLIERAGFKPENIILSGDSAGGHLAVALTRYLITLNDPTLTLPGATILASPTVDWACTHDDLDSASMQTNARSDFVSVILKSGYSARGLLGNLPWGDLAIDPYLSPASLKIPEPSGLFSCYPPTCIVVGGAEQTRDPMRTLRDRIIADTATSNLYYLEYEDAFHDFLGVTLHEPERSMAFKEIHAWLKDVMLDSC</sequence>
<dbReference type="InterPro" id="IPR013094">
    <property type="entry name" value="AB_hydrolase_3"/>
</dbReference>
<dbReference type="AlphaFoldDB" id="A0AAD5VNF1"/>
<feature type="transmembrane region" description="Helical" evidence="4">
    <location>
        <begin position="34"/>
        <end position="54"/>
    </location>
</feature>
<accession>A0AAD5VNF1</accession>
<dbReference type="SUPFAM" id="SSF53474">
    <property type="entry name" value="alpha/beta-Hydrolases"/>
    <property type="match status" value="1"/>
</dbReference>
<dbReference type="Gene3D" id="3.40.50.1820">
    <property type="entry name" value="alpha/beta hydrolase"/>
    <property type="match status" value="1"/>
</dbReference>
<dbReference type="InterPro" id="IPR029058">
    <property type="entry name" value="AB_hydrolase_fold"/>
</dbReference>
<dbReference type="Pfam" id="PF07859">
    <property type="entry name" value="Abhydrolase_3"/>
    <property type="match status" value="1"/>
</dbReference>
<proteinExistence type="inferred from homology"/>
<keyword evidence="4" id="KW-0472">Membrane</keyword>
<dbReference type="InterPro" id="IPR050300">
    <property type="entry name" value="GDXG_lipolytic_enzyme"/>
</dbReference>
<dbReference type="GO" id="GO:0016787">
    <property type="term" value="F:hydrolase activity"/>
    <property type="evidence" value="ECO:0007669"/>
    <property type="project" value="UniProtKB-KW"/>
</dbReference>
<protein>
    <recommendedName>
        <fullName evidence="5">Alpha/beta hydrolase fold-3 domain-containing protein</fullName>
    </recommendedName>
</protein>
<keyword evidence="4" id="KW-0812">Transmembrane</keyword>
<dbReference type="PROSITE" id="PS01174">
    <property type="entry name" value="LIPASE_GDXG_SER"/>
    <property type="match status" value="1"/>
</dbReference>
<evidence type="ECO:0000256" key="3">
    <source>
        <dbReference type="PROSITE-ProRule" id="PRU10038"/>
    </source>
</evidence>
<dbReference type="EMBL" id="JANIEX010000792">
    <property type="protein sequence ID" value="KAJ3563135.1"/>
    <property type="molecule type" value="Genomic_DNA"/>
</dbReference>
<dbReference type="Proteomes" id="UP001213000">
    <property type="component" value="Unassembled WGS sequence"/>
</dbReference>
<name>A0AAD5VNF1_9AGAR</name>
<evidence type="ECO:0000256" key="1">
    <source>
        <dbReference type="ARBA" id="ARBA00010515"/>
    </source>
</evidence>
<keyword evidence="4" id="KW-1133">Transmembrane helix</keyword>
<comment type="caution">
    <text evidence="6">The sequence shown here is derived from an EMBL/GenBank/DDBJ whole genome shotgun (WGS) entry which is preliminary data.</text>
</comment>
<feature type="domain" description="Alpha/beta hydrolase fold-3" evidence="5">
    <location>
        <begin position="163"/>
        <end position="397"/>
    </location>
</feature>
<dbReference type="InterPro" id="IPR033140">
    <property type="entry name" value="Lipase_GDXG_put_SER_AS"/>
</dbReference>
<gene>
    <name evidence="6" type="ORF">NP233_g9134</name>
</gene>
<organism evidence="6 7">
    <name type="scientific">Leucocoprinus birnbaumii</name>
    <dbReference type="NCBI Taxonomy" id="56174"/>
    <lineage>
        <taxon>Eukaryota</taxon>
        <taxon>Fungi</taxon>
        <taxon>Dikarya</taxon>
        <taxon>Basidiomycota</taxon>
        <taxon>Agaricomycotina</taxon>
        <taxon>Agaricomycetes</taxon>
        <taxon>Agaricomycetidae</taxon>
        <taxon>Agaricales</taxon>
        <taxon>Agaricineae</taxon>
        <taxon>Agaricaceae</taxon>
        <taxon>Leucocoprinus</taxon>
    </lineage>
</organism>